<dbReference type="PROSITE" id="PS51352">
    <property type="entry name" value="THIOREDOXIN_2"/>
    <property type="match status" value="1"/>
</dbReference>
<dbReference type="eggNOG" id="KOG0191">
    <property type="taxonomic scope" value="Eukaryota"/>
</dbReference>
<dbReference type="InParanoid" id="F0ZLN8"/>
<dbReference type="PANTHER" id="PTHR45672:SF18">
    <property type="entry name" value="THIOREDOXIN DOMAIN-CONTAINING PROTEIN"/>
    <property type="match status" value="1"/>
</dbReference>
<dbReference type="CDD" id="cd02947">
    <property type="entry name" value="TRX_family"/>
    <property type="match status" value="1"/>
</dbReference>
<organism evidence="3 4">
    <name type="scientific">Dictyostelium purpureum</name>
    <name type="common">Slime mold</name>
    <dbReference type="NCBI Taxonomy" id="5786"/>
    <lineage>
        <taxon>Eukaryota</taxon>
        <taxon>Amoebozoa</taxon>
        <taxon>Evosea</taxon>
        <taxon>Eumycetozoa</taxon>
        <taxon>Dictyostelia</taxon>
        <taxon>Dictyosteliales</taxon>
        <taxon>Dictyosteliaceae</taxon>
        <taxon>Dictyostelium</taxon>
    </lineage>
</organism>
<dbReference type="OMA" id="CGHCERM"/>
<dbReference type="InterPro" id="IPR036249">
    <property type="entry name" value="Thioredoxin-like_sf"/>
</dbReference>
<dbReference type="FunCoup" id="F0ZLN8">
    <property type="interactions" value="19"/>
</dbReference>
<evidence type="ECO:0000313" key="4">
    <source>
        <dbReference type="Proteomes" id="UP000001064"/>
    </source>
</evidence>
<dbReference type="Pfam" id="PF00085">
    <property type="entry name" value="Thioredoxin"/>
    <property type="match status" value="2"/>
</dbReference>
<sequence length="259" mass="29207">MFRNLYLVLLFIIINILSSFAEINLSEYKSTPLDTITLNSFISSSKPAIVYYYTKTADEYLEENNEVAFGVLDIDKELKIRSSYSIETPSVVYYKKGKEVSELQGVKTKKSLEKFIEDPLTVPEPFAGPGSWSDIESQVAHLSNRNYTSFISNNKDVLAMFFTPQCGHCKRAKPAYGEASVSVVKKNVGRLAAVDCSINKKVCDILNIESYPTFIYFKDGKKVDAYKGGRAKDDFINFLSEKSKESPTVKLNKKSKKEL</sequence>
<dbReference type="InterPro" id="IPR013766">
    <property type="entry name" value="Thioredoxin_domain"/>
</dbReference>
<keyword evidence="1" id="KW-0732">Signal</keyword>
<feature type="chain" id="PRO_5003263719" description="Thioredoxin domain-containing protein" evidence="1">
    <location>
        <begin position="22"/>
        <end position="259"/>
    </location>
</feature>
<reference evidence="4" key="1">
    <citation type="journal article" date="2011" name="Genome Biol.">
        <title>Comparative genomics of the social amoebae Dictyostelium discoideum and Dictyostelium purpureum.</title>
        <authorList>
            <consortium name="US DOE Joint Genome Institute (JGI-PGF)"/>
            <person name="Sucgang R."/>
            <person name="Kuo A."/>
            <person name="Tian X."/>
            <person name="Salerno W."/>
            <person name="Parikh A."/>
            <person name="Feasley C.L."/>
            <person name="Dalin E."/>
            <person name="Tu H."/>
            <person name="Huang E."/>
            <person name="Barry K."/>
            <person name="Lindquist E."/>
            <person name="Shapiro H."/>
            <person name="Bruce D."/>
            <person name="Schmutz J."/>
            <person name="Salamov A."/>
            <person name="Fey P."/>
            <person name="Gaudet P."/>
            <person name="Anjard C."/>
            <person name="Babu M.M."/>
            <person name="Basu S."/>
            <person name="Bushmanova Y."/>
            <person name="van der Wel H."/>
            <person name="Katoh-Kurasawa M."/>
            <person name="Dinh C."/>
            <person name="Coutinho P.M."/>
            <person name="Saito T."/>
            <person name="Elias M."/>
            <person name="Schaap P."/>
            <person name="Kay R.R."/>
            <person name="Henrissat B."/>
            <person name="Eichinger L."/>
            <person name="Rivero F."/>
            <person name="Putnam N.H."/>
            <person name="West C.M."/>
            <person name="Loomis W.F."/>
            <person name="Chisholm R.L."/>
            <person name="Shaulsky G."/>
            <person name="Strassmann J.E."/>
            <person name="Queller D.C."/>
            <person name="Kuspa A."/>
            <person name="Grigoriev I.V."/>
        </authorList>
    </citation>
    <scope>NUCLEOTIDE SEQUENCE [LARGE SCALE GENOMIC DNA]</scope>
    <source>
        <strain evidence="4">QSDP1</strain>
    </source>
</reference>
<proteinExistence type="predicted"/>
<protein>
    <recommendedName>
        <fullName evidence="2">Thioredoxin domain-containing protein</fullName>
    </recommendedName>
</protein>
<feature type="signal peptide" evidence="1">
    <location>
        <begin position="1"/>
        <end position="21"/>
    </location>
</feature>
<dbReference type="RefSeq" id="XP_003288325.1">
    <property type="nucleotide sequence ID" value="XM_003288277.1"/>
</dbReference>
<dbReference type="Gene3D" id="3.40.30.10">
    <property type="entry name" value="Glutaredoxin"/>
    <property type="match status" value="2"/>
</dbReference>
<dbReference type="STRING" id="5786.F0ZLN8"/>
<name>F0ZLN8_DICPU</name>
<dbReference type="EMBL" id="GL871070">
    <property type="protein sequence ID" value="EGC35132.1"/>
    <property type="molecule type" value="Genomic_DNA"/>
</dbReference>
<evidence type="ECO:0000259" key="2">
    <source>
        <dbReference type="PROSITE" id="PS51352"/>
    </source>
</evidence>
<dbReference type="SUPFAM" id="SSF52833">
    <property type="entry name" value="Thioredoxin-like"/>
    <property type="match status" value="2"/>
</dbReference>
<feature type="domain" description="Thioredoxin" evidence="2">
    <location>
        <begin position="116"/>
        <end position="244"/>
    </location>
</feature>
<keyword evidence="4" id="KW-1185">Reference proteome</keyword>
<dbReference type="VEuPathDB" id="AmoebaDB:DICPUDRAFT_33883"/>
<evidence type="ECO:0000256" key="1">
    <source>
        <dbReference type="SAM" id="SignalP"/>
    </source>
</evidence>
<dbReference type="OrthoDB" id="16989at2759"/>
<dbReference type="KEGG" id="dpp:DICPUDRAFT_33883"/>
<dbReference type="GeneID" id="10501757"/>
<dbReference type="PANTHER" id="PTHR45672">
    <property type="entry name" value="PROTEIN DISULFIDE-ISOMERASE C17H9.14C-RELATED"/>
    <property type="match status" value="1"/>
</dbReference>
<dbReference type="InterPro" id="IPR051063">
    <property type="entry name" value="PDI"/>
</dbReference>
<gene>
    <name evidence="3" type="ORF">DICPUDRAFT_33883</name>
</gene>
<dbReference type="GO" id="GO:0006457">
    <property type="term" value="P:protein folding"/>
    <property type="evidence" value="ECO:0000318"/>
    <property type="project" value="GO_Central"/>
</dbReference>
<evidence type="ECO:0000313" key="3">
    <source>
        <dbReference type="EMBL" id="EGC35132.1"/>
    </source>
</evidence>
<dbReference type="GO" id="GO:0003756">
    <property type="term" value="F:protein disulfide isomerase activity"/>
    <property type="evidence" value="ECO:0000318"/>
    <property type="project" value="GO_Central"/>
</dbReference>
<dbReference type="Proteomes" id="UP000001064">
    <property type="component" value="Unassembled WGS sequence"/>
</dbReference>
<dbReference type="AlphaFoldDB" id="F0ZLN8"/>
<dbReference type="GO" id="GO:0005783">
    <property type="term" value="C:endoplasmic reticulum"/>
    <property type="evidence" value="ECO:0000318"/>
    <property type="project" value="GO_Central"/>
</dbReference>
<accession>F0ZLN8</accession>